<feature type="region of interest" description="Disordered" evidence="7">
    <location>
        <begin position="14"/>
        <end position="55"/>
    </location>
</feature>
<dbReference type="InterPro" id="IPR001356">
    <property type="entry name" value="HD"/>
</dbReference>
<evidence type="ECO:0000256" key="4">
    <source>
        <dbReference type="ARBA" id="ARBA00022833"/>
    </source>
</evidence>
<keyword evidence="2" id="KW-0479">Metal-binding</keyword>
<dbReference type="SMART" id="SM00389">
    <property type="entry name" value="HOX"/>
    <property type="match status" value="1"/>
</dbReference>
<dbReference type="SUPFAM" id="SSF46689">
    <property type="entry name" value="Homeodomain-like"/>
    <property type="match status" value="1"/>
</dbReference>
<dbReference type="GO" id="GO:0005634">
    <property type="term" value="C:nucleus"/>
    <property type="evidence" value="ECO:0007669"/>
    <property type="project" value="UniProtKB-SubCell"/>
</dbReference>
<dbReference type="Proteomes" id="UP000472267">
    <property type="component" value="Chromosome 9"/>
</dbReference>
<dbReference type="GO" id="GO:0046872">
    <property type="term" value="F:metal ion binding"/>
    <property type="evidence" value="ECO:0007669"/>
    <property type="project" value="UniProtKB-KW"/>
</dbReference>
<evidence type="ECO:0000256" key="3">
    <source>
        <dbReference type="ARBA" id="ARBA00022737"/>
    </source>
</evidence>
<feature type="compositionally biased region" description="Low complexity" evidence="7">
    <location>
        <begin position="148"/>
        <end position="163"/>
    </location>
</feature>
<dbReference type="InterPro" id="IPR009057">
    <property type="entry name" value="Homeodomain-like_sf"/>
</dbReference>
<dbReference type="GO" id="GO:0000981">
    <property type="term" value="F:DNA-binding transcription factor activity, RNA polymerase II-specific"/>
    <property type="evidence" value="ECO:0007669"/>
    <property type="project" value="TreeGrafter"/>
</dbReference>
<feature type="compositionally biased region" description="Polar residues" evidence="7">
    <location>
        <begin position="20"/>
        <end position="51"/>
    </location>
</feature>
<keyword evidence="4" id="KW-0862">Zinc</keyword>
<reference evidence="9" key="1">
    <citation type="submission" date="2019-06" db="EMBL/GenBank/DDBJ databases">
        <authorList>
            <consortium name="Wellcome Sanger Institute Data Sharing"/>
        </authorList>
    </citation>
    <scope>NUCLEOTIDE SEQUENCE [LARGE SCALE GENOMIC DNA]</scope>
</reference>
<dbReference type="CDD" id="cd00086">
    <property type="entry name" value="homeodomain"/>
    <property type="match status" value="1"/>
</dbReference>
<proteinExistence type="predicted"/>
<reference evidence="9" key="3">
    <citation type="submission" date="2025-09" db="UniProtKB">
        <authorList>
            <consortium name="Ensembl"/>
        </authorList>
    </citation>
    <scope>IDENTIFICATION</scope>
</reference>
<dbReference type="AlphaFoldDB" id="A0A672GPS3"/>
<evidence type="ECO:0000259" key="8">
    <source>
        <dbReference type="PROSITE" id="PS50071"/>
    </source>
</evidence>
<dbReference type="PANTHER" id="PTHR45891:SF5">
    <property type="entry name" value="ZINC FINGER HOMEOBOX PROTEIN 4 ISOFORM X1"/>
    <property type="match status" value="1"/>
</dbReference>
<accession>A0A672GPS3</accession>
<dbReference type="InParanoid" id="A0A672GPS3"/>
<dbReference type="GO" id="GO:0045664">
    <property type="term" value="P:regulation of neuron differentiation"/>
    <property type="evidence" value="ECO:0007669"/>
    <property type="project" value="TreeGrafter"/>
</dbReference>
<evidence type="ECO:0000313" key="10">
    <source>
        <dbReference type="Proteomes" id="UP000472267"/>
    </source>
</evidence>
<comment type="subcellular location">
    <subcellularLocation>
        <location evidence="1 5 6">Nucleus</location>
    </subcellularLocation>
</comment>
<dbReference type="Ensembl" id="ENSSFAT00005019732.1">
    <property type="protein sequence ID" value="ENSSFAP00005018965.1"/>
    <property type="gene ID" value="ENSSFAG00005009976.1"/>
</dbReference>
<feature type="domain" description="Homeobox" evidence="8">
    <location>
        <begin position="51"/>
        <end position="111"/>
    </location>
</feature>
<protein>
    <recommendedName>
        <fullName evidence="8">Homeobox domain-containing protein</fullName>
    </recommendedName>
</protein>
<evidence type="ECO:0000256" key="6">
    <source>
        <dbReference type="RuleBase" id="RU000682"/>
    </source>
</evidence>
<keyword evidence="3" id="KW-0677">Repeat</keyword>
<feature type="region of interest" description="Disordered" evidence="7">
    <location>
        <begin position="146"/>
        <end position="170"/>
    </location>
</feature>
<keyword evidence="5 6" id="KW-0539">Nucleus</keyword>
<sequence>MRLSYSPHPRIRSRYIAPVSPNTPSSAKAASLSTPPAAKSSPTESSFLPHSSSRRPRTHLSCLQLSILQSCYETCAHPNAMECEAIGTELNLPLKVVQIWFQNTRAKEKRWRLKMHLLSLFLVPSFSVLVSCVGREGGHELRKLPAVQRSQSQPAHPAQAGPAHGHRTRRVPVAGQPVPKETLTGRCDACNVSFESRAAARAHVFSPVSPGHPENH</sequence>
<dbReference type="InterPro" id="IPR051968">
    <property type="entry name" value="ZnFinger_Homeobox_TR"/>
</dbReference>
<evidence type="ECO:0000256" key="1">
    <source>
        <dbReference type="ARBA" id="ARBA00004123"/>
    </source>
</evidence>
<dbReference type="OMA" id="KMSTDPS"/>
<dbReference type="Gene3D" id="1.10.10.60">
    <property type="entry name" value="Homeodomain-like"/>
    <property type="match status" value="1"/>
</dbReference>
<reference evidence="9" key="2">
    <citation type="submission" date="2025-08" db="UniProtKB">
        <authorList>
            <consortium name="Ensembl"/>
        </authorList>
    </citation>
    <scope>IDENTIFICATION</scope>
</reference>
<evidence type="ECO:0000313" key="9">
    <source>
        <dbReference type="Ensembl" id="ENSSFAP00005018965.1"/>
    </source>
</evidence>
<name>A0A672GPS3_SALFA</name>
<evidence type="ECO:0000256" key="7">
    <source>
        <dbReference type="SAM" id="MobiDB-lite"/>
    </source>
</evidence>
<organism evidence="9 10">
    <name type="scientific">Salarias fasciatus</name>
    <name type="common">Jewelled blenny</name>
    <name type="synonym">Blennius fasciatus</name>
    <dbReference type="NCBI Taxonomy" id="181472"/>
    <lineage>
        <taxon>Eukaryota</taxon>
        <taxon>Metazoa</taxon>
        <taxon>Chordata</taxon>
        <taxon>Craniata</taxon>
        <taxon>Vertebrata</taxon>
        <taxon>Euteleostomi</taxon>
        <taxon>Actinopterygii</taxon>
        <taxon>Neopterygii</taxon>
        <taxon>Teleostei</taxon>
        <taxon>Neoteleostei</taxon>
        <taxon>Acanthomorphata</taxon>
        <taxon>Ovalentaria</taxon>
        <taxon>Blenniimorphae</taxon>
        <taxon>Blenniiformes</taxon>
        <taxon>Blennioidei</taxon>
        <taxon>Blenniidae</taxon>
        <taxon>Salariinae</taxon>
        <taxon>Salarias</taxon>
    </lineage>
</organism>
<dbReference type="GO" id="GO:0000978">
    <property type="term" value="F:RNA polymerase II cis-regulatory region sequence-specific DNA binding"/>
    <property type="evidence" value="ECO:0007669"/>
    <property type="project" value="TreeGrafter"/>
</dbReference>
<dbReference type="Pfam" id="PF00046">
    <property type="entry name" value="Homeodomain"/>
    <property type="match status" value="1"/>
</dbReference>
<keyword evidence="5 6" id="KW-0238">DNA-binding</keyword>
<keyword evidence="5 6" id="KW-0371">Homeobox</keyword>
<evidence type="ECO:0000256" key="5">
    <source>
        <dbReference type="PROSITE-ProRule" id="PRU00108"/>
    </source>
</evidence>
<feature type="DNA-binding region" description="Homeobox" evidence="5">
    <location>
        <begin position="53"/>
        <end position="112"/>
    </location>
</feature>
<keyword evidence="10" id="KW-1185">Reference proteome</keyword>
<dbReference type="PROSITE" id="PS50071">
    <property type="entry name" value="HOMEOBOX_2"/>
    <property type="match status" value="1"/>
</dbReference>
<dbReference type="PANTHER" id="PTHR45891">
    <property type="entry name" value="ZINC FINGER HOMEOBOX PROTEIN"/>
    <property type="match status" value="1"/>
</dbReference>
<evidence type="ECO:0000256" key="2">
    <source>
        <dbReference type="ARBA" id="ARBA00022723"/>
    </source>
</evidence>